<reference evidence="2 3" key="1">
    <citation type="submission" date="2018-06" db="EMBL/GenBank/DDBJ databases">
        <title>Genomic Encyclopedia of Type Strains, Phase IV (KMG-IV): sequencing the most valuable type-strain genomes for metagenomic binning, comparative biology and taxonomic classification.</title>
        <authorList>
            <person name="Goeker M."/>
        </authorList>
    </citation>
    <scope>NUCLEOTIDE SEQUENCE [LARGE SCALE GENOMIC DNA]</scope>
    <source>
        <strain evidence="2 3">DSM 45521</strain>
    </source>
</reference>
<dbReference type="InterPro" id="IPR037523">
    <property type="entry name" value="VOC_core"/>
</dbReference>
<gene>
    <name evidence="2" type="ORF">DFR67_10595</name>
</gene>
<proteinExistence type="predicted"/>
<keyword evidence="3" id="KW-1185">Reference proteome</keyword>
<protein>
    <submittedName>
        <fullName evidence="2">Glyoxalase/bleomycin resistance protein/dioxygenase superfamily protein</fullName>
    </submittedName>
</protein>
<name>A0A318RJC5_WILLI</name>
<evidence type="ECO:0000313" key="3">
    <source>
        <dbReference type="Proteomes" id="UP000247591"/>
    </source>
</evidence>
<dbReference type="InterPro" id="IPR029068">
    <property type="entry name" value="Glyas_Bleomycin-R_OHBP_Dase"/>
</dbReference>
<comment type="caution">
    <text evidence="2">The sequence shown here is derived from an EMBL/GenBank/DDBJ whole genome shotgun (WGS) entry which is preliminary data.</text>
</comment>
<evidence type="ECO:0000259" key="1">
    <source>
        <dbReference type="PROSITE" id="PS51819"/>
    </source>
</evidence>
<dbReference type="Pfam" id="PF00903">
    <property type="entry name" value="Glyoxalase"/>
    <property type="match status" value="1"/>
</dbReference>
<dbReference type="GO" id="GO:0051213">
    <property type="term" value="F:dioxygenase activity"/>
    <property type="evidence" value="ECO:0007669"/>
    <property type="project" value="UniProtKB-KW"/>
</dbReference>
<dbReference type="AlphaFoldDB" id="A0A318RJC5"/>
<feature type="domain" description="VOC" evidence="1">
    <location>
        <begin position="4"/>
        <end position="122"/>
    </location>
</feature>
<dbReference type="InterPro" id="IPR004360">
    <property type="entry name" value="Glyas_Fos-R_dOase_dom"/>
</dbReference>
<evidence type="ECO:0000313" key="2">
    <source>
        <dbReference type="EMBL" id="PYE17950.1"/>
    </source>
</evidence>
<keyword evidence="2" id="KW-0223">Dioxygenase</keyword>
<keyword evidence="2" id="KW-0560">Oxidoreductase</keyword>
<dbReference type="PROSITE" id="PS51819">
    <property type="entry name" value="VOC"/>
    <property type="match status" value="1"/>
</dbReference>
<dbReference type="Gene3D" id="3.30.720.120">
    <property type="match status" value="1"/>
</dbReference>
<dbReference type="Proteomes" id="UP000247591">
    <property type="component" value="Unassembled WGS sequence"/>
</dbReference>
<organism evidence="2 3">
    <name type="scientific">Williamsia limnetica</name>
    <dbReference type="NCBI Taxonomy" id="882452"/>
    <lineage>
        <taxon>Bacteria</taxon>
        <taxon>Bacillati</taxon>
        <taxon>Actinomycetota</taxon>
        <taxon>Actinomycetes</taxon>
        <taxon>Mycobacteriales</taxon>
        <taxon>Nocardiaceae</taxon>
        <taxon>Williamsia</taxon>
    </lineage>
</organism>
<sequence length="139" mass="15451">MVLTSFYPVLMTDDVAATARFFHDHLRFDITFEADWYVSMRRDQFELAVLDAAHPTIPDGHRGQGSTGVLLNVEVDDVDAEYQRLVTDGPLEALLPIRSEEFGQRHFIVTGPEGVLIDVITPIEPDESYAAAFAVGANE</sequence>
<dbReference type="EMBL" id="QJSP01000005">
    <property type="protein sequence ID" value="PYE17950.1"/>
    <property type="molecule type" value="Genomic_DNA"/>
</dbReference>
<dbReference type="OrthoDB" id="9798201at2"/>
<dbReference type="SUPFAM" id="SSF54593">
    <property type="entry name" value="Glyoxalase/Bleomycin resistance protein/Dihydroxybiphenyl dioxygenase"/>
    <property type="match status" value="1"/>
</dbReference>
<accession>A0A318RJC5</accession>
<dbReference type="RefSeq" id="WP_110469338.1">
    <property type="nucleotide sequence ID" value="NZ_QJSP01000005.1"/>
</dbReference>
<dbReference type="Gene3D" id="3.30.720.110">
    <property type="match status" value="1"/>
</dbReference>